<dbReference type="PANTHER" id="PTHR32432:SF3">
    <property type="entry name" value="ETHANOLAMINE UTILIZATION PROTEIN EUTJ"/>
    <property type="match status" value="1"/>
</dbReference>
<dbReference type="RefSeq" id="WP_213097904.1">
    <property type="nucleotide sequence ID" value="NZ_JAGYPH010000001.1"/>
</dbReference>
<feature type="domain" description="SHS2" evidence="1">
    <location>
        <begin position="7"/>
        <end position="204"/>
    </location>
</feature>
<dbReference type="GO" id="GO:0051301">
    <property type="term" value="P:cell division"/>
    <property type="evidence" value="ECO:0007669"/>
    <property type="project" value="UniProtKB-KW"/>
</dbReference>
<protein>
    <submittedName>
        <fullName evidence="2">Cell division protein FtsA</fullName>
    </submittedName>
</protein>
<reference evidence="2 3" key="1">
    <citation type="submission" date="2021-05" db="EMBL/GenBank/DDBJ databases">
        <title>Novel Bacillus species.</title>
        <authorList>
            <person name="Liu G."/>
        </authorList>
    </citation>
    <scope>NUCLEOTIDE SEQUENCE [LARGE SCALE GENOMIC DNA]</scope>
    <source>
        <strain evidence="2 3">FJAT-49682</strain>
    </source>
</reference>
<dbReference type="InterPro" id="IPR003494">
    <property type="entry name" value="SHS2_FtsA"/>
</dbReference>
<dbReference type="SUPFAM" id="SSF53067">
    <property type="entry name" value="Actin-like ATPase domain"/>
    <property type="match status" value="2"/>
</dbReference>
<gene>
    <name evidence="2" type="ORF">KHA91_08365</name>
</gene>
<dbReference type="Gene3D" id="3.30.420.40">
    <property type="match status" value="2"/>
</dbReference>
<evidence type="ECO:0000313" key="2">
    <source>
        <dbReference type="EMBL" id="MBS4222773.1"/>
    </source>
</evidence>
<keyword evidence="2" id="KW-0132">Cell division</keyword>
<proteinExistence type="predicted"/>
<organism evidence="2 3">
    <name type="scientific">Lederbergia citrea</name>
    <dbReference type="NCBI Taxonomy" id="2833581"/>
    <lineage>
        <taxon>Bacteria</taxon>
        <taxon>Bacillati</taxon>
        <taxon>Bacillota</taxon>
        <taxon>Bacilli</taxon>
        <taxon>Bacillales</taxon>
        <taxon>Bacillaceae</taxon>
        <taxon>Lederbergia</taxon>
    </lineage>
</organism>
<dbReference type="EMBL" id="JAGYPN010000001">
    <property type="protein sequence ID" value="MBS4222773.1"/>
    <property type="molecule type" value="Genomic_DNA"/>
</dbReference>
<evidence type="ECO:0000259" key="1">
    <source>
        <dbReference type="SMART" id="SM00842"/>
    </source>
</evidence>
<dbReference type="InterPro" id="IPR050696">
    <property type="entry name" value="FtsA/MreB"/>
</dbReference>
<dbReference type="SMART" id="SM00842">
    <property type="entry name" value="FtsA"/>
    <property type="match status" value="1"/>
</dbReference>
<accession>A0A942UQ30</accession>
<keyword evidence="3" id="KW-1185">Reference proteome</keyword>
<dbReference type="Gene3D" id="3.30.1490.300">
    <property type="match status" value="1"/>
</dbReference>
<dbReference type="InterPro" id="IPR043129">
    <property type="entry name" value="ATPase_NBD"/>
</dbReference>
<dbReference type="PANTHER" id="PTHR32432">
    <property type="entry name" value="CELL DIVISION PROTEIN FTSA-RELATED"/>
    <property type="match status" value="1"/>
</dbReference>
<dbReference type="AlphaFoldDB" id="A0A942UQ30"/>
<dbReference type="Proteomes" id="UP000676456">
    <property type="component" value="Unassembled WGS sequence"/>
</dbReference>
<keyword evidence="2" id="KW-0131">Cell cycle</keyword>
<sequence length="720" mass="79249">MLQDEKVFALDIGTRSVVGIILEESGEQYHVLDLVLKEHQDRAMVDGQIHDISAVAKVISEMKDQLEKTHGKLKKVCVAAAGRALKTERAKASVNISGKPMLSKEDILYLELTAVQNAQAAAAEKQATDKIHSYYCVGYSVLHYFLDGEIIGNLMDQEGDEASVEIIATFLPRVVVDSLIKALQRAGLELEALTLEPIAAINVLVPVSMRRLNVALVDIGAGTSDIAITNEGTVTAYGMVPSAGDEITEAVSDQLLLDFPEAEQAKRELWTSESIVVHDILGFETELSKADVINQIAPAIDKLASEISDEIKVLNNGKSPKAVMLVGGGSMTPDLPKCLAEKLGLPDNRVAIRGADAIQGLTFAETIPSGPENITPIGIAISARKSPIQYVTISVNDRTIRMFEVKKLTVADCILASGITINKLYGKPGLAMFVNMNGQRLTIPGNFGEPPIILKNDQACSLEDEICNGDKITALKGKDGEQSLIRIRDFIDEIPVRQAVINGVQYEVHATITRNGESSLLDDFIEDNDDIIICFPETIEELLLALKLNDLFDMLKPFRVQINGKETFLPSFSSSLLLNGRIAKHNDKLPAHIDISITRKNRATTGNLASTMQHLLKRSITVFYNNEQIIMEKTAIEYIRDGKVLDAIDTIHNGDEIEFREKDDSAFIFQDIFNYVEIEKPENSNGNFTLLMNNEKATFYTPIHNGDHLEIVWPQMSEKK</sequence>
<dbReference type="Pfam" id="PF14450">
    <property type="entry name" value="FtsA"/>
    <property type="match status" value="1"/>
</dbReference>
<comment type="caution">
    <text evidence="2">The sequence shown here is derived from an EMBL/GenBank/DDBJ whole genome shotgun (WGS) entry which is preliminary data.</text>
</comment>
<name>A0A942UQ30_9BACI</name>
<dbReference type="CDD" id="cd24004">
    <property type="entry name" value="ASKHA_NBD_PilM-like"/>
    <property type="match status" value="1"/>
</dbReference>
<evidence type="ECO:0000313" key="3">
    <source>
        <dbReference type="Proteomes" id="UP000676456"/>
    </source>
</evidence>